<dbReference type="SMART" id="SM00460">
    <property type="entry name" value="TGc"/>
    <property type="match status" value="1"/>
</dbReference>
<keyword evidence="3 7" id="KW-0479">Metal-binding</keyword>
<dbReference type="InterPro" id="IPR002931">
    <property type="entry name" value="Transglutaminase-like"/>
</dbReference>
<dbReference type="SMART" id="SM00132">
    <property type="entry name" value="LIM"/>
    <property type="match status" value="1"/>
</dbReference>
<dbReference type="InParanoid" id="D6WPP0"/>
<comment type="similarity">
    <text evidence="6">Belongs to the transglutaminase-like superfamily.</text>
</comment>
<evidence type="ECO:0000256" key="4">
    <source>
        <dbReference type="ARBA" id="ARBA00022833"/>
    </source>
</evidence>
<dbReference type="AlphaFoldDB" id="D6WPP0"/>
<name>D6WPP0_TRICA</name>
<evidence type="ECO:0000256" key="6">
    <source>
        <dbReference type="ARBA" id="ARBA00061626"/>
    </source>
</evidence>
<reference evidence="9 10" key="1">
    <citation type="journal article" date="2008" name="Nature">
        <title>The genome of the model beetle and pest Tribolium castaneum.</title>
        <authorList>
            <consortium name="Tribolium Genome Sequencing Consortium"/>
            <person name="Richards S."/>
            <person name="Gibbs R.A."/>
            <person name="Weinstock G.M."/>
            <person name="Brown S.J."/>
            <person name="Denell R."/>
            <person name="Beeman R.W."/>
            <person name="Gibbs R."/>
            <person name="Beeman R.W."/>
            <person name="Brown S.J."/>
            <person name="Bucher G."/>
            <person name="Friedrich M."/>
            <person name="Grimmelikhuijzen C.J."/>
            <person name="Klingler M."/>
            <person name="Lorenzen M."/>
            <person name="Richards S."/>
            <person name="Roth S."/>
            <person name="Schroder R."/>
            <person name="Tautz D."/>
            <person name="Zdobnov E.M."/>
            <person name="Muzny D."/>
            <person name="Gibbs R.A."/>
            <person name="Weinstock G.M."/>
            <person name="Attaway T."/>
            <person name="Bell S."/>
            <person name="Buhay C.J."/>
            <person name="Chandrabose M.N."/>
            <person name="Chavez D."/>
            <person name="Clerk-Blankenburg K.P."/>
            <person name="Cree A."/>
            <person name="Dao M."/>
            <person name="Davis C."/>
            <person name="Chacko J."/>
            <person name="Dinh H."/>
            <person name="Dugan-Rocha S."/>
            <person name="Fowler G."/>
            <person name="Garner T.T."/>
            <person name="Garnes J."/>
            <person name="Gnirke A."/>
            <person name="Hawes A."/>
            <person name="Hernandez J."/>
            <person name="Hines S."/>
            <person name="Holder M."/>
            <person name="Hume J."/>
            <person name="Jhangiani S.N."/>
            <person name="Joshi V."/>
            <person name="Khan Z.M."/>
            <person name="Jackson L."/>
            <person name="Kovar C."/>
            <person name="Kowis A."/>
            <person name="Lee S."/>
            <person name="Lewis L.R."/>
            <person name="Margolis J."/>
            <person name="Morgan M."/>
            <person name="Nazareth L.V."/>
            <person name="Nguyen N."/>
            <person name="Okwuonu G."/>
            <person name="Parker D."/>
            <person name="Richards S."/>
            <person name="Ruiz S.J."/>
            <person name="Santibanez J."/>
            <person name="Savard J."/>
            <person name="Scherer S.E."/>
            <person name="Schneider B."/>
            <person name="Sodergren E."/>
            <person name="Tautz D."/>
            <person name="Vattahil S."/>
            <person name="Villasana D."/>
            <person name="White C.S."/>
            <person name="Wright R."/>
            <person name="Park Y."/>
            <person name="Beeman R.W."/>
            <person name="Lord J."/>
            <person name="Oppert B."/>
            <person name="Lorenzen M."/>
            <person name="Brown S."/>
            <person name="Wang L."/>
            <person name="Savard J."/>
            <person name="Tautz D."/>
            <person name="Richards S."/>
            <person name="Weinstock G."/>
            <person name="Gibbs R.A."/>
            <person name="Liu Y."/>
            <person name="Worley K."/>
            <person name="Weinstock G."/>
            <person name="Elsik C.G."/>
            <person name="Reese J.T."/>
            <person name="Elhaik E."/>
            <person name="Landan G."/>
            <person name="Graur D."/>
            <person name="Arensburger P."/>
            <person name="Atkinson P."/>
            <person name="Beeman R.W."/>
            <person name="Beidler J."/>
            <person name="Brown S.J."/>
            <person name="Demuth J.P."/>
            <person name="Drury D.W."/>
            <person name="Du Y.Z."/>
            <person name="Fujiwara H."/>
            <person name="Lorenzen M."/>
            <person name="Maselli V."/>
            <person name="Osanai M."/>
            <person name="Park Y."/>
            <person name="Robertson H.M."/>
            <person name="Tu Z."/>
            <person name="Wang J.J."/>
            <person name="Wang S."/>
            <person name="Richards S."/>
            <person name="Song H."/>
            <person name="Zhang L."/>
            <person name="Sodergren E."/>
            <person name="Werner D."/>
            <person name="Stanke M."/>
            <person name="Morgenstern B."/>
            <person name="Solovyev V."/>
            <person name="Kosarev P."/>
            <person name="Brown G."/>
            <person name="Chen H.C."/>
            <person name="Ermolaeva O."/>
            <person name="Hlavina W."/>
            <person name="Kapustin Y."/>
            <person name="Kiryutin B."/>
            <person name="Kitts P."/>
            <person name="Maglott D."/>
            <person name="Pruitt K."/>
            <person name="Sapojnikov V."/>
            <person name="Souvorov A."/>
            <person name="Mackey A.J."/>
            <person name="Waterhouse R.M."/>
            <person name="Wyder S."/>
            <person name="Zdobnov E.M."/>
            <person name="Zdobnov E.M."/>
            <person name="Wyder S."/>
            <person name="Kriventseva E.V."/>
            <person name="Kadowaki T."/>
            <person name="Bork P."/>
            <person name="Aranda M."/>
            <person name="Bao R."/>
            <person name="Beermann A."/>
            <person name="Berns N."/>
            <person name="Bolognesi R."/>
            <person name="Bonneton F."/>
            <person name="Bopp D."/>
            <person name="Brown S.J."/>
            <person name="Bucher G."/>
            <person name="Butts T."/>
            <person name="Chaumot A."/>
            <person name="Denell R.E."/>
            <person name="Ferrier D.E."/>
            <person name="Friedrich M."/>
            <person name="Gordon C.M."/>
            <person name="Jindra M."/>
            <person name="Klingler M."/>
            <person name="Lan Q."/>
            <person name="Lattorff H.M."/>
            <person name="Laudet V."/>
            <person name="von Levetsow C."/>
            <person name="Liu Z."/>
            <person name="Lutz R."/>
            <person name="Lynch J.A."/>
            <person name="da Fonseca R.N."/>
            <person name="Posnien N."/>
            <person name="Reuter R."/>
            <person name="Roth S."/>
            <person name="Savard J."/>
            <person name="Schinko J.B."/>
            <person name="Schmitt C."/>
            <person name="Schoppmeier M."/>
            <person name="Schroder R."/>
            <person name="Shippy T.D."/>
            <person name="Simonnet F."/>
            <person name="Marques-Souza H."/>
            <person name="Tautz D."/>
            <person name="Tomoyasu Y."/>
            <person name="Trauner J."/>
            <person name="Van der Zee M."/>
            <person name="Vervoort M."/>
            <person name="Wittkopp N."/>
            <person name="Wimmer E.A."/>
            <person name="Yang X."/>
            <person name="Jones A.K."/>
            <person name="Sattelle D.B."/>
            <person name="Ebert P.R."/>
            <person name="Nelson D."/>
            <person name="Scott J.G."/>
            <person name="Beeman R.W."/>
            <person name="Muthukrishnan S."/>
            <person name="Kramer K.J."/>
            <person name="Arakane Y."/>
            <person name="Beeman R.W."/>
            <person name="Zhu Q."/>
            <person name="Hogenkamp D."/>
            <person name="Dixit R."/>
            <person name="Oppert B."/>
            <person name="Jiang H."/>
            <person name="Zou Z."/>
            <person name="Marshall J."/>
            <person name="Elpidina E."/>
            <person name="Vinokurov K."/>
            <person name="Oppert C."/>
            <person name="Zou Z."/>
            <person name="Evans J."/>
            <person name="Lu Z."/>
            <person name="Zhao P."/>
            <person name="Sumathipala N."/>
            <person name="Altincicek B."/>
            <person name="Vilcinskas A."/>
            <person name="Williams M."/>
            <person name="Hultmark D."/>
            <person name="Hetru C."/>
            <person name="Jiang H."/>
            <person name="Grimmelikhuijzen C.J."/>
            <person name="Hauser F."/>
            <person name="Cazzamali G."/>
            <person name="Williamson M."/>
            <person name="Park Y."/>
            <person name="Li B."/>
            <person name="Tanaka Y."/>
            <person name="Predel R."/>
            <person name="Neupert S."/>
            <person name="Schachtner J."/>
            <person name="Verleyen P."/>
            <person name="Raible F."/>
            <person name="Bork P."/>
            <person name="Friedrich M."/>
            <person name="Walden K.K."/>
            <person name="Robertson H.M."/>
            <person name="Angeli S."/>
            <person name="Foret S."/>
            <person name="Bucher G."/>
            <person name="Schuetz S."/>
            <person name="Maleszka R."/>
            <person name="Wimmer E.A."/>
            <person name="Beeman R.W."/>
            <person name="Lorenzen M."/>
            <person name="Tomoyasu Y."/>
            <person name="Miller S.C."/>
            <person name="Grossmann D."/>
            <person name="Bucher G."/>
        </authorList>
    </citation>
    <scope>NUCLEOTIDE SEQUENCE [LARGE SCALE GENOMIC DNA]</scope>
    <source>
        <strain evidence="9 10">Georgia GA2</strain>
    </source>
</reference>
<dbReference type="eggNOG" id="KOG1700">
    <property type="taxonomic scope" value="Eukaryota"/>
</dbReference>
<keyword evidence="2" id="KW-0963">Cytoplasm</keyword>
<evidence type="ECO:0000256" key="7">
    <source>
        <dbReference type="PROSITE-ProRule" id="PRU00125"/>
    </source>
</evidence>
<evidence type="ECO:0000256" key="1">
    <source>
        <dbReference type="ARBA" id="ARBA00004496"/>
    </source>
</evidence>
<dbReference type="OMA" id="NEFQDEW"/>
<dbReference type="PROSITE" id="PS00478">
    <property type="entry name" value="LIM_DOMAIN_1"/>
    <property type="match status" value="1"/>
</dbReference>
<dbReference type="Pfam" id="PF23265">
    <property type="entry name" value="Ig-like_KY"/>
    <property type="match status" value="2"/>
</dbReference>
<feature type="domain" description="LIM zinc-binding" evidence="8">
    <location>
        <begin position="16"/>
        <end position="83"/>
    </location>
</feature>
<keyword evidence="5 7" id="KW-0440">LIM domain</keyword>
<keyword evidence="10" id="KW-1185">Reference proteome</keyword>
<sequence>MLHNYKAMYRPNFYESTCLRCNETVYQVDRVGPLKDFTFFHSGCFKCAVCGTKLTLKTYYNNQHRQEDKEVYCNSHVPKIGPGHLDGSSVGIRSALNVPKSTNFVNEQIRGPGRGVYEPEILHVRTHLNGGYHQQASPPGYGSDRQYSPTNYHNNHGDSPGYQYGRFDASALHIAHALKQTELQKSYRMNREKPIDCYLDRDEQKRLEMKHRKEEDDLYRKFARQREEEERRIRDEFRDEWEKELERLTNRFEREMQMKRKRDDQNVLTLRHQQEKEDLEKNMTLRRDKKKESLTRKMLEHERAATAALVEKQSHEMLELINEKRSEYMQAESLYLDSNDGYVEEQVQPYPSHAPTPAPPALSKYQVYNDPVEFSNVDQIAISVAQEDQKTFTDLVRQLVGRCGSDIEKARTIFRWITVKNLNTMSFDDNLRGDTPMGLLRGIKNGTESYHVLFKRLCSYAGLHCVVIKGYSKSAGYQPGVRFEDNRFRNSWNAVYVAGAWRFVQCNWGARHLVNAKEAPKAGNKTKSDSLRYEYDDHYFLTDPKEFIYEFFPLQQEWQLLKNPITLQEFEELPFVRSLFFRYGLYFSDPNTKAVMYTDSTGAATVRIAMPAHMQGSLIFHYNLKFYDSDSDSFDGVSLKRFVMQSVVGNMVAFRVHAPCSGAFLLDIFANAVTPKEYLTGEPMKFKSVCKFKICCEDLQTVMVPLPDCASGEWGPTKATRLFGLVPITHQDALIFAGRELELQFRMSRQLTDFMATLHKNGVEEKRLSKFVSHNVSDDIVTFSISFPEEGQYGLDIYTREMMSALDTSGEKHLLTHCCKYLINSSKRN</sequence>
<dbReference type="STRING" id="7070.D6WPP0"/>
<evidence type="ECO:0000313" key="9">
    <source>
        <dbReference type="EMBL" id="EFA06195.2"/>
    </source>
</evidence>
<dbReference type="PROSITE" id="PS50023">
    <property type="entry name" value="LIM_DOMAIN_2"/>
    <property type="match status" value="1"/>
</dbReference>
<organism evidence="9 10">
    <name type="scientific">Tribolium castaneum</name>
    <name type="common">Red flour beetle</name>
    <dbReference type="NCBI Taxonomy" id="7070"/>
    <lineage>
        <taxon>Eukaryota</taxon>
        <taxon>Metazoa</taxon>
        <taxon>Ecdysozoa</taxon>
        <taxon>Arthropoda</taxon>
        <taxon>Hexapoda</taxon>
        <taxon>Insecta</taxon>
        <taxon>Pterygota</taxon>
        <taxon>Neoptera</taxon>
        <taxon>Endopterygota</taxon>
        <taxon>Coleoptera</taxon>
        <taxon>Polyphaga</taxon>
        <taxon>Cucujiformia</taxon>
        <taxon>Tenebrionidae</taxon>
        <taxon>Tenebrionidae incertae sedis</taxon>
        <taxon>Tribolium</taxon>
    </lineage>
</organism>
<dbReference type="PANTHER" id="PTHR47020">
    <property type="entry name" value="HILLARIN"/>
    <property type="match status" value="1"/>
</dbReference>
<dbReference type="InterPro" id="IPR001781">
    <property type="entry name" value="Znf_LIM"/>
</dbReference>
<dbReference type="GO" id="GO:0046872">
    <property type="term" value="F:metal ion binding"/>
    <property type="evidence" value="ECO:0007669"/>
    <property type="project" value="UniProtKB-KW"/>
</dbReference>
<dbReference type="CDD" id="cd09443">
    <property type="entry name" value="LIM_Ltd-1"/>
    <property type="match status" value="1"/>
</dbReference>
<dbReference type="GO" id="GO:0005737">
    <property type="term" value="C:cytoplasm"/>
    <property type="evidence" value="ECO:0000318"/>
    <property type="project" value="GO_Central"/>
</dbReference>
<dbReference type="KEGG" id="tca:656400"/>
<dbReference type="PANTHER" id="PTHR47020:SF1">
    <property type="entry name" value="HILLARIN"/>
    <property type="match status" value="1"/>
</dbReference>
<comment type="subcellular location">
    <subcellularLocation>
        <location evidence="1">Cytoplasm</location>
    </subcellularLocation>
</comment>
<protein>
    <recommendedName>
        <fullName evidence="8">LIM zinc-binding domain-containing protein</fullName>
    </recommendedName>
</protein>
<gene>
    <name evidence="9" type="primary">AUGUSTUS-3.0.2_09044</name>
    <name evidence="9" type="ORF">TcasGA2_TC009044</name>
</gene>
<dbReference type="FunFam" id="2.10.110.10:FF:000108">
    <property type="entry name" value="LIM domain containing protein"/>
    <property type="match status" value="1"/>
</dbReference>
<dbReference type="InterPro" id="IPR056564">
    <property type="entry name" value="Ig-like_KY"/>
</dbReference>
<reference evidence="9 10" key="2">
    <citation type="journal article" date="2010" name="Nucleic Acids Res.">
        <title>BeetleBase in 2010: revisions to provide comprehensive genomic information for Tribolium castaneum.</title>
        <authorList>
            <person name="Kim H.S."/>
            <person name="Murphy T."/>
            <person name="Xia J."/>
            <person name="Caragea D."/>
            <person name="Park Y."/>
            <person name="Beeman R.W."/>
            <person name="Lorenzen M.D."/>
            <person name="Butcher S."/>
            <person name="Manak J.R."/>
            <person name="Brown S.J."/>
        </authorList>
    </citation>
    <scope>GENOME REANNOTATION</scope>
    <source>
        <strain evidence="9 10">Georgia GA2</strain>
    </source>
</reference>
<keyword evidence="4 7" id="KW-0862">Zinc</keyword>
<evidence type="ECO:0000259" key="8">
    <source>
        <dbReference type="PROSITE" id="PS50023"/>
    </source>
</evidence>
<proteinExistence type="inferred from homology"/>
<dbReference type="EMBL" id="KQ971354">
    <property type="protein sequence ID" value="EFA06195.2"/>
    <property type="molecule type" value="Genomic_DNA"/>
</dbReference>
<dbReference type="InterPro" id="IPR038765">
    <property type="entry name" value="Papain-like_cys_pep_sf"/>
</dbReference>
<dbReference type="HOGENOM" id="CLU_009339_1_0_1"/>
<dbReference type="Proteomes" id="UP000007266">
    <property type="component" value="Linkage group 7"/>
</dbReference>
<evidence type="ECO:0000256" key="5">
    <source>
        <dbReference type="ARBA" id="ARBA00023038"/>
    </source>
</evidence>
<dbReference type="OrthoDB" id="6129702at2759"/>
<dbReference type="eggNOG" id="KOG4575">
    <property type="taxonomic scope" value="Eukaryota"/>
</dbReference>
<dbReference type="InterPro" id="IPR053041">
    <property type="entry name" value="Transglut-like_Superfamily_Mod"/>
</dbReference>
<evidence type="ECO:0000313" key="10">
    <source>
        <dbReference type="Proteomes" id="UP000007266"/>
    </source>
</evidence>
<evidence type="ECO:0000256" key="3">
    <source>
        <dbReference type="ARBA" id="ARBA00022723"/>
    </source>
</evidence>
<evidence type="ECO:0000256" key="2">
    <source>
        <dbReference type="ARBA" id="ARBA00022490"/>
    </source>
</evidence>
<dbReference type="SUPFAM" id="SSF54001">
    <property type="entry name" value="Cysteine proteinases"/>
    <property type="match status" value="1"/>
</dbReference>
<dbReference type="FunCoup" id="D6WPP0">
    <property type="interactions" value="68"/>
</dbReference>
<accession>D6WPP0</accession>
<dbReference type="Gene3D" id="2.10.110.10">
    <property type="entry name" value="Cysteine Rich Protein"/>
    <property type="match status" value="1"/>
</dbReference>
<dbReference type="Pfam" id="PF00412">
    <property type="entry name" value="LIM"/>
    <property type="match status" value="1"/>
</dbReference>